<comment type="similarity">
    <text evidence="1 7 8">Belongs to the ferrochelatase family.</text>
</comment>
<organism evidence="9">
    <name type="scientific">Schlesneria paludicola</name>
    <dbReference type="NCBI Taxonomy" id="360056"/>
    <lineage>
        <taxon>Bacteria</taxon>
        <taxon>Pseudomonadati</taxon>
        <taxon>Planctomycetota</taxon>
        <taxon>Planctomycetia</taxon>
        <taxon>Planctomycetales</taxon>
        <taxon>Planctomycetaceae</taxon>
        <taxon>Schlesneria</taxon>
    </lineage>
</organism>
<dbReference type="SUPFAM" id="SSF53800">
    <property type="entry name" value="Chelatase"/>
    <property type="match status" value="1"/>
</dbReference>
<evidence type="ECO:0000256" key="2">
    <source>
        <dbReference type="ARBA" id="ARBA00023004"/>
    </source>
</evidence>
<dbReference type="EMBL" id="DSOK01000145">
    <property type="protein sequence ID" value="HEN14774.1"/>
    <property type="molecule type" value="Genomic_DNA"/>
</dbReference>
<evidence type="ECO:0000256" key="4">
    <source>
        <dbReference type="ARBA" id="ARBA00023239"/>
    </source>
</evidence>
<dbReference type="PANTHER" id="PTHR11108">
    <property type="entry name" value="FERROCHELATASE"/>
    <property type="match status" value="1"/>
</dbReference>
<evidence type="ECO:0000256" key="5">
    <source>
        <dbReference type="ARBA" id="ARBA00023244"/>
    </source>
</evidence>
<keyword evidence="3 7" id="KW-0350">Heme biosynthesis</keyword>
<comment type="pathway">
    <text evidence="7">Porphyrin-containing compound metabolism; protoheme biosynthesis; protoheme from protoporphyrin-IX: step 1/1.</text>
</comment>
<dbReference type="Gene3D" id="3.40.50.1400">
    <property type="match status" value="2"/>
</dbReference>
<dbReference type="CDD" id="cd00419">
    <property type="entry name" value="Ferrochelatase_C"/>
    <property type="match status" value="1"/>
</dbReference>
<dbReference type="GO" id="GO:0046872">
    <property type="term" value="F:metal ion binding"/>
    <property type="evidence" value="ECO:0007669"/>
    <property type="project" value="UniProtKB-KW"/>
</dbReference>
<comment type="subcellular location">
    <subcellularLocation>
        <location evidence="7">Cytoplasm</location>
    </subcellularLocation>
</comment>
<feature type="binding site" evidence="7">
    <location>
        <position position="181"/>
    </location>
    <ligand>
        <name>Fe(2+)</name>
        <dbReference type="ChEBI" id="CHEBI:29033"/>
    </ligand>
</feature>
<comment type="function">
    <text evidence="7">Catalyzes the ferrous insertion into protoporphyrin IX.</text>
</comment>
<dbReference type="GO" id="GO:0005737">
    <property type="term" value="C:cytoplasm"/>
    <property type="evidence" value="ECO:0007669"/>
    <property type="project" value="UniProtKB-SubCell"/>
</dbReference>
<sequence>MPGTYDAILLVSFGGPEGPDDVIPFLENVLRGKPVPRERLLEVAEHYRQFGGVSPINAQCRELIAALRIELDRRGILLPIYWGNRNWTPYLADALRDMVRDGVHRALAFFTSAYSSYSGCRQYRENIAAAQAEVGPNAPAVDKLRMFYNHPEFIAANVDRLRDALARLPVDAGPTLLFTAHSIPLSMANHCDYVQQLEETGRLIVEAINWSPQRWRLVYQSRSGRPQDPWLEPDILDALRQESERGTQAVVIAPIGFLSDHLEVLYDLDVEAKMLADELGLRMVRAATVGSHPRFIGMIGELIAERLGQLPPRAIGRFGPSHDVCPVDCCLYPVTRPTSR</sequence>
<dbReference type="NCBIfam" id="TIGR00109">
    <property type="entry name" value="hemH"/>
    <property type="match status" value="1"/>
</dbReference>
<evidence type="ECO:0000313" key="9">
    <source>
        <dbReference type="EMBL" id="HEN14774.1"/>
    </source>
</evidence>
<reference evidence="9" key="1">
    <citation type="journal article" date="2020" name="mSystems">
        <title>Genome- and Community-Level Interaction Insights into Carbon Utilization and Element Cycling Functions of Hydrothermarchaeota in Hydrothermal Sediment.</title>
        <authorList>
            <person name="Zhou Z."/>
            <person name="Liu Y."/>
            <person name="Xu W."/>
            <person name="Pan J."/>
            <person name="Luo Z.H."/>
            <person name="Li M."/>
        </authorList>
    </citation>
    <scope>NUCLEOTIDE SEQUENCE [LARGE SCALE GENOMIC DNA]</scope>
    <source>
        <strain evidence="9">SpSt-339</strain>
    </source>
</reference>
<dbReference type="HAMAP" id="MF_00323">
    <property type="entry name" value="Ferrochelatase"/>
    <property type="match status" value="1"/>
</dbReference>
<comment type="catalytic activity">
    <reaction evidence="7">
        <text>heme b + 2 H(+) = protoporphyrin IX + Fe(2+)</text>
        <dbReference type="Rhea" id="RHEA:22584"/>
        <dbReference type="ChEBI" id="CHEBI:15378"/>
        <dbReference type="ChEBI" id="CHEBI:29033"/>
        <dbReference type="ChEBI" id="CHEBI:57306"/>
        <dbReference type="ChEBI" id="CHEBI:60344"/>
        <dbReference type="EC" id="4.98.1.1"/>
    </reaction>
</comment>
<keyword evidence="5 7" id="KW-0627">Porphyrin biosynthesis</keyword>
<feature type="binding site" evidence="7">
    <location>
        <position position="263"/>
    </location>
    <ligand>
        <name>Fe(2+)</name>
        <dbReference type="ChEBI" id="CHEBI:29033"/>
    </ligand>
</feature>
<dbReference type="NCBIfam" id="NF000689">
    <property type="entry name" value="PRK00035.2-1"/>
    <property type="match status" value="1"/>
</dbReference>
<gene>
    <name evidence="7" type="primary">hemH</name>
    <name evidence="9" type="ORF">ENQ76_04800</name>
</gene>
<keyword evidence="7" id="KW-0479">Metal-binding</keyword>
<dbReference type="EC" id="4.98.1.1" evidence="7"/>
<comment type="caution">
    <text evidence="9">The sequence shown here is derived from an EMBL/GenBank/DDBJ whole genome shotgun (WGS) entry which is preliminary data.</text>
</comment>
<dbReference type="Pfam" id="PF00762">
    <property type="entry name" value="Ferrochelatase"/>
    <property type="match status" value="1"/>
</dbReference>
<dbReference type="InterPro" id="IPR033644">
    <property type="entry name" value="Ferrochelatase_C"/>
</dbReference>
<evidence type="ECO:0000256" key="6">
    <source>
        <dbReference type="ARBA" id="ARBA00024536"/>
    </source>
</evidence>
<accession>A0A7C2NZG3</accession>
<dbReference type="AlphaFoldDB" id="A0A7C2NZG3"/>
<evidence type="ECO:0000256" key="8">
    <source>
        <dbReference type="RuleBase" id="RU004185"/>
    </source>
</evidence>
<evidence type="ECO:0000256" key="7">
    <source>
        <dbReference type="HAMAP-Rule" id="MF_00323"/>
    </source>
</evidence>
<name>A0A7C2NZG3_9PLAN</name>
<dbReference type="UniPathway" id="UPA00252">
    <property type="reaction ID" value="UER00325"/>
</dbReference>
<comment type="catalytic activity">
    <reaction evidence="6">
        <text>Fe-coproporphyrin III + 2 H(+) = coproporphyrin III + Fe(2+)</text>
        <dbReference type="Rhea" id="RHEA:49572"/>
        <dbReference type="ChEBI" id="CHEBI:15378"/>
        <dbReference type="ChEBI" id="CHEBI:29033"/>
        <dbReference type="ChEBI" id="CHEBI:68438"/>
        <dbReference type="ChEBI" id="CHEBI:131725"/>
        <dbReference type="EC" id="4.99.1.9"/>
    </reaction>
    <physiologicalReaction direction="right-to-left" evidence="6">
        <dbReference type="Rhea" id="RHEA:49574"/>
    </physiologicalReaction>
</comment>
<keyword evidence="7" id="KW-0963">Cytoplasm</keyword>
<keyword evidence="2 7" id="KW-0408">Iron</keyword>
<dbReference type="InterPro" id="IPR001015">
    <property type="entry name" value="Ferrochelatase"/>
</dbReference>
<dbReference type="GO" id="GO:0004325">
    <property type="term" value="F:ferrochelatase activity"/>
    <property type="evidence" value="ECO:0007669"/>
    <property type="project" value="UniProtKB-UniRule"/>
</dbReference>
<dbReference type="InterPro" id="IPR033659">
    <property type="entry name" value="Ferrochelatase_N"/>
</dbReference>
<evidence type="ECO:0000256" key="1">
    <source>
        <dbReference type="ARBA" id="ARBA00007718"/>
    </source>
</evidence>
<evidence type="ECO:0000256" key="3">
    <source>
        <dbReference type="ARBA" id="ARBA00023133"/>
    </source>
</evidence>
<keyword evidence="4 7" id="KW-0456">Lyase</keyword>
<protein>
    <recommendedName>
        <fullName evidence="7">Ferrochelatase</fullName>
        <ecNumber evidence="7">4.98.1.1</ecNumber>
    </recommendedName>
    <alternativeName>
        <fullName evidence="7">Heme synthase</fullName>
    </alternativeName>
    <alternativeName>
        <fullName evidence="7">Protoheme ferro-lyase</fullName>
    </alternativeName>
</protein>
<proteinExistence type="inferred from homology"/>
<dbReference type="GO" id="GO:0006783">
    <property type="term" value="P:heme biosynthetic process"/>
    <property type="evidence" value="ECO:0007669"/>
    <property type="project" value="UniProtKB-UniRule"/>
</dbReference>
<dbReference type="CDD" id="cd03411">
    <property type="entry name" value="Ferrochelatase_N"/>
    <property type="match status" value="1"/>
</dbReference>
<dbReference type="PANTHER" id="PTHR11108:SF1">
    <property type="entry name" value="FERROCHELATASE, MITOCHONDRIAL"/>
    <property type="match status" value="1"/>
</dbReference>